<name>A0A162LEK0_9PROT</name>
<dbReference type="EMBL" id="LPZR01000083">
    <property type="protein sequence ID" value="KYO54614.1"/>
    <property type="molecule type" value="Genomic_DNA"/>
</dbReference>
<keyword evidence="3" id="KW-0812">Transmembrane</keyword>
<accession>A0A162LEK0</accession>
<gene>
    <name evidence="5" type="ORF">AUP44_24925</name>
</gene>
<dbReference type="OrthoDB" id="345640at2"/>
<dbReference type="Proteomes" id="UP000075787">
    <property type="component" value="Unassembled WGS sequence"/>
</dbReference>
<dbReference type="AlphaFoldDB" id="A0A162LEK0"/>
<reference evidence="5 6" key="1">
    <citation type="submission" date="2015-12" db="EMBL/GenBank/DDBJ databases">
        <title>Genome sequence of Tistrella mobilis MCCC 1A02139.</title>
        <authorList>
            <person name="Lu L."/>
            <person name="Lai Q."/>
            <person name="Shao Z."/>
            <person name="Qian P."/>
        </authorList>
    </citation>
    <scope>NUCLEOTIDE SEQUENCE [LARGE SCALE GENOMIC DNA]</scope>
    <source>
        <strain evidence="5 6">MCCC 1A02139</strain>
    </source>
</reference>
<dbReference type="Pfam" id="PF00691">
    <property type="entry name" value="OmpA"/>
    <property type="match status" value="1"/>
</dbReference>
<dbReference type="GO" id="GO:0016020">
    <property type="term" value="C:membrane"/>
    <property type="evidence" value="ECO:0007669"/>
    <property type="project" value="UniProtKB-UniRule"/>
</dbReference>
<dbReference type="NCBIfam" id="TIGR03349">
    <property type="entry name" value="IV_VI_DotU"/>
    <property type="match status" value="1"/>
</dbReference>
<dbReference type="Gene3D" id="1.25.40.590">
    <property type="entry name" value="Type IV / VI secretion system, DotU"/>
    <property type="match status" value="1"/>
</dbReference>
<dbReference type="PROSITE" id="PS51123">
    <property type="entry name" value="OMPA_2"/>
    <property type="match status" value="1"/>
</dbReference>
<dbReference type="InterPro" id="IPR006665">
    <property type="entry name" value="OmpA-like"/>
</dbReference>
<dbReference type="NCBIfam" id="NF038228">
    <property type="entry name" value="IcmH_DotU_IVB"/>
    <property type="match status" value="1"/>
</dbReference>
<comment type="caution">
    <text evidence="5">The sequence shown here is derived from an EMBL/GenBank/DDBJ whole genome shotgun (WGS) entry which is preliminary data.</text>
</comment>
<dbReference type="Gene3D" id="3.30.1330.60">
    <property type="entry name" value="OmpA-like domain"/>
    <property type="match status" value="1"/>
</dbReference>
<proteinExistence type="predicted"/>
<evidence type="ECO:0000313" key="6">
    <source>
        <dbReference type="Proteomes" id="UP000075787"/>
    </source>
</evidence>
<organism evidence="5 6">
    <name type="scientific">Tistrella mobilis</name>
    <dbReference type="NCBI Taxonomy" id="171437"/>
    <lineage>
        <taxon>Bacteria</taxon>
        <taxon>Pseudomonadati</taxon>
        <taxon>Pseudomonadota</taxon>
        <taxon>Alphaproteobacteria</taxon>
        <taxon>Geminicoccales</taxon>
        <taxon>Geminicoccaceae</taxon>
        <taxon>Tistrella</taxon>
    </lineage>
</organism>
<dbReference type="SUPFAM" id="SSF103088">
    <property type="entry name" value="OmpA-like"/>
    <property type="match status" value="1"/>
</dbReference>
<evidence type="ECO:0000256" key="2">
    <source>
        <dbReference type="SAM" id="MobiDB-lite"/>
    </source>
</evidence>
<dbReference type="Pfam" id="PF09850">
    <property type="entry name" value="DotU"/>
    <property type="match status" value="1"/>
</dbReference>
<evidence type="ECO:0000259" key="4">
    <source>
        <dbReference type="PROSITE" id="PS51123"/>
    </source>
</evidence>
<dbReference type="NCBIfam" id="TIGR03350">
    <property type="entry name" value="type_VI_ompA"/>
    <property type="match status" value="1"/>
</dbReference>
<dbReference type="InterPro" id="IPR036737">
    <property type="entry name" value="OmpA-like_sf"/>
</dbReference>
<dbReference type="RefSeq" id="WP_062762924.1">
    <property type="nucleotide sequence ID" value="NZ_CP121042.1"/>
</dbReference>
<evidence type="ECO:0000256" key="3">
    <source>
        <dbReference type="SAM" id="Phobius"/>
    </source>
</evidence>
<protein>
    <recommendedName>
        <fullName evidence="4">OmpA-like domain-containing protein</fullName>
    </recommendedName>
</protein>
<sequence>MVDDDPFGEDADRTILRPRPGRARAAAVVTDPAERTVVPALGRLAEARAHGGYADHDAPGHDALGHDALGHGPFRPGPVEPGVGPLDDDAGPWLRDGGAAEAMPETAGIFARTGVNPLARAAAPLFALIVRLKSRAVHRDVPTLRQRVIAEIRAFERRAAADGVDGETLRAARYAVAATVDDVVLNTPWGGRSIWTGQSMVSTFYNETWGGERFFDILDRSLEQPARHVTLLELMYLCLSLGFEGRYRVDPAGAQTLGLVRDRVWRAIRQVRDEPAAALSPHWQGLEAAHRPLGTLVPLWLVGVGTLVLLVLVFAGFRLALDARTQPVLAAVETLPPTDAVVIARTAPTPPPLVVTENQTGERLRRFLEPEIREGLVTVLEDAQSVTVRLNSNGLFASASDTVLDGQRPTLDRIGQALEAEPGRVQVVGHTDSQPISTIRFPNNTALSVARAEAVVELLAKHVSDPGRFTVEGRAAAEPIADNATAAGRAQNRRIEIILMKTAEPGPAAATTTSGRAS</sequence>
<feature type="domain" description="OmpA-like" evidence="4">
    <location>
        <begin position="383"/>
        <end position="503"/>
    </location>
</feature>
<dbReference type="GeneID" id="97238904"/>
<keyword evidence="1 3" id="KW-0472">Membrane</keyword>
<feature type="transmembrane region" description="Helical" evidence="3">
    <location>
        <begin position="299"/>
        <end position="321"/>
    </location>
</feature>
<feature type="region of interest" description="Disordered" evidence="2">
    <location>
        <begin position="1"/>
        <end position="22"/>
    </location>
</feature>
<dbReference type="InterPro" id="IPR017732">
    <property type="entry name" value="T4/T6SS_DotU"/>
</dbReference>
<dbReference type="InterPro" id="IPR017733">
    <property type="entry name" value="OmpA-like_dom_proteobacteria"/>
</dbReference>
<dbReference type="CDD" id="cd07185">
    <property type="entry name" value="OmpA_C-like"/>
    <property type="match status" value="1"/>
</dbReference>
<dbReference type="PANTHER" id="PTHR38033">
    <property type="entry name" value="MEMBRANE PROTEIN-RELATED"/>
    <property type="match status" value="1"/>
</dbReference>
<evidence type="ECO:0000313" key="5">
    <source>
        <dbReference type="EMBL" id="KYO54614.1"/>
    </source>
</evidence>
<dbReference type="PANTHER" id="PTHR38033:SF1">
    <property type="entry name" value="DOTU FAMILY TYPE IV_VI SECRETION SYSTEM PROTEIN"/>
    <property type="match status" value="1"/>
</dbReference>
<evidence type="ECO:0000256" key="1">
    <source>
        <dbReference type="PROSITE-ProRule" id="PRU00473"/>
    </source>
</evidence>
<dbReference type="InterPro" id="IPR038522">
    <property type="entry name" value="T4/T6SS_DotU_sf"/>
</dbReference>
<keyword evidence="3" id="KW-1133">Transmembrane helix</keyword>